<dbReference type="AlphaFoldDB" id="A0A2K4ZPD0"/>
<evidence type="ECO:0000313" key="1">
    <source>
        <dbReference type="EMBL" id="SOY32331.1"/>
    </source>
</evidence>
<dbReference type="EMBL" id="OFSM01000046">
    <property type="protein sequence ID" value="SOY32331.1"/>
    <property type="molecule type" value="Genomic_DNA"/>
</dbReference>
<sequence length="95" mass="10870">MKVYISDSILEMITEYATNERLDKIVLDKSRYNETLVKIEEQTKKFESLNLTQEQKAVVNDLMESHNASGACYAKEAYQQGFKDCALLLCEIGII</sequence>
<dbReference type="Pfam" id="PF20648">
    <property type="entry name" value="DUF6809"/>
    <property type="match status" value="1"/>
</dbReference>
<dbReference type="OrthoDB" id="2051789at2"/>
<accession>A0A2K4ZPD0</accession>
<organism evidence="1 2">
    <name type="scientific">Acetatifactor muris</name>
    <dbReference type="NCBI Taxonomy" id="879566"/>
    <lineage>
        <taxon>Bacteria</taxon>
        <taxon>Bacillati</taxon>
        <taxon>Bacillota</taxon>
        <taxon>Clostridia</taxon>
        <taxon>Lachnospirales</taxon>
        <taxon>Lachnospiraceae</taxon>
        <taxon>Acetatifactor</taxon>
    </lineage>
</organism>
<dbReference type="Proteomes" id="UP000236311">
    <property type="component" value="Unassembled WGS sequence"/>
</dbReference>
<protein>
    <submittedName>
        <fullName evidence="1">Uncharacterized protein</fullName>
    </submittedName>
</protein>
<reference evidence="1 2" key="1">
    <citation type="submission" date="2018-01" db="EMBL/GenBank/DDBJ databases">
        <authorList>
            <person name="Gaut B.S."/>
            <person name="Morton B.R."/>
            <person name="Clegg M.T."/>
            <person name="Duvall M.R."/>
        </authorList>
    </citation>
    <scope>NUCLEOTIDE SEQUENCE [LARGE SCALE GENOMIC DNA]</scope>
    <source>
        <strain evidence="1">GP69</strain>
    </source>
</reference>
<keyword evidence="2" id="KW-1185">Reference proteome</keyword>
<name>A0A2K4ZPD0_9FIRM</name>
<dbReference type="InterPro" id="IPR049215">
    <property type="entry name" value="DUF6809"/>
</dbReference>
<gene>
    <name evidence="1" type="ORF">AMURIS_05089</name>
</gene>
<evidence type="ECO:0000313" key="2">
    <source>
        <dbReference type="Proteomes" id="UP000236311"/>
    </source>
</evidence>
<proteinExistence type="predicted"/>
<dbReference type="RefSeq" id="WP_103242284.1">
    <property type="nucleotide sequence ID" value="NZ_JANJZD010000052.1"/>
</dbReference>